<feature type="transmembrane region" description="Helical" evidence="13">
    <location>
        <begin position="64"/>
        <end position="85"/>
    </location>
</feature>
<evidence type="ECO:0000256" key="1">
    <source>
        <dbReference type="ARBA" id="ARBA00004651"/>
    </source>
</evidence>
<evidence type="ECO:0000256" key="5">
    <source>
        <dbReference type="ARBA" id="ARBA00022692"/>
    </source>
</evidence>
<keyword evidence="9" id="KW-0325">Glycoprotein</keyword>
<keyword evidence="6" id="KW-0029">Amino-acid transport</keyword>
<feature type="transmembrane region" description="Helical" evidence="13">
    <location>
        <begin position="507"/>
        <end position="525"/>
    </location>
</feature>
<evidence type="ECO:0000256" key="7">
    <source>
        <dbReference type="ARBA" id="ARBA00022989"/>
    </source>
</evidence>
<protein>
    <recommendedName>
        <fullName evidence="14">Cationic amino acid transporter C-terminal domain-containing protein</fullName>
    </recommendedName>
</protein>
<dbReference type="Pfam" id="PF13520">
    <property type="entry name" value="AA_permease_2"/>
    <property type="match status" value="1"/>
</dbReference>
<dbReference type="PIRSF" id="PIRSF006060">
    <property type="entry name" value="AA_transporter"/>
    <property type="match status" value="1"/>
</dbReference>
<dbReference type="GO" id="GO:0005886">
    <property type="term" value="C:plasma membrane"/>
    <property type="evidence" value="ECO:0007669"/>
    <property type="project" value="UniProtKB-SubCell"/>
</dbReference>
<dbReference type="FunFam" id="1.20.1740.10:FF:000024">
    <property type="entry name" value="High affinity cationic amino acid transporter 1"/>
    <property type="match status" value="1"/>
</dbReference>
<keyword evidence="5 13" id="KW-0812">Transmembrane</keyword>
<feature type="domain" description="Cationic amino acid transporter C-terminal" evidence="14">
    <location>
        <begin position="535"/>
        <end position="585"/>
    </location>
</feature>
<dbReference type="Pfam" id="PF13906">
    <property type="entry name" value="AA_permease_C"/>
    <property type="match status" value="1"/>
</dbReference>
<dbReference type="STRING" id="94237.ENSMMOP00000001159"/>
<evidence type="ECO:0000256" key="3">
    <source>
        <dbReference type="ARBA" id="ARBA00022448"/>
    </source>
</evidence>
<dbReference type="AlphaFoldDB" id="A0A3Q3VYC0"/>
<dbReference type="PANTHER" id="PTHR43243">
    <property type="entry name" value="INNER MEMBRANE TRANSPORTER YGJI-RELATED"/>
    <property type="match status" value="1"/>
</dbReference>
<keyword evidence="8 13" id="KW-0472">Membrane</keyword>
<evidence type="ECO:0000259" key="14">
    <source>
        <dbReference type="Pfam" id="PF13906"/>
    </source>
</evidence>
<dbReference type="InterPro" id="IPR029485">
    <property type="entry name" value="CAT_C"/>
</dbReference>
<dbReference type="OMA" id="IYLMIQM"/>
<dbReference type="GO" id="GO:0097638">
    <property type="term" value="P:L-arginine import across plasma membrane"/>
    <property type="evidence" value="ECO:0007669"/>
    <property type="project" value="TreeGrafter"/>
</dbReference>
<evidence type="ECO:0000256" key="9">
    <source>
        <dbReference type="ARBA" id="ARBA00023180"/>
    </source>
</evidence>
<dbReference type="GO" id="GO:0000064">
    <property type="term" value="F:L-ornithine transmembrane transporter activity"/>
    <property type="evidence" value="ECO:0007669"/>
    <property type="project" value="TreeGrafter"/>
</dbReference>
<feature type="transmembrane region" description="Helical" evidence="13">
    <location>
        <begin position="195"/>
        <end position="214"/>
    </location>
</feature>
<dbReference type="GO" id="GO:0015189">
    <property type="term" value="F:L-lysine transmembrane transporter activity"/>
    <property type="evidence" value="ECO:0007669"/>
    <property type="project" value="TreeGrafter"/>
</dbReference>
<feature type="transmembrane region" description="Helical" evidence="13">
    <location>
        <begin position="324"/>
        <end position="350"/>
    </location>
</feature>
<reference evidence="15" key="1">
    <citation type="submission" date="2025-08" db="UniProtKB">
        <authorList>
            <consortium name="Ensembl"/>
        </authorList>
    </citation>
    <scope>IDENTIFICATION</scope>
</reference>
<dbReference type="PANTHER" id="PTHR43243:SF88">
    <property type="entry name" value="HIGH AFFINITY CATIONIC AMINO ACID TRANSPORTER 1 ISOFORM X1"/>
    <property type="match status" value="1"/>
</dbReference>
<feature type="transmembrane region" description="Helical" evidence="13">
    <location>
        <begin position="476"/>
        <end position="501"/>
    </location>
</feature>
<feature type="transmembrane region" description="Helical" evidence="13">
    <location>
        <begin position="234"/>
        <end position="254"/>
    </location>
</feature>
<evidence type="ECO:0000256" key="10">
    <source>
        <dbReference type="ARBA" id="ARBA00034422"/>
    </source>
</evidence>
<sequence>MALETLLGFGKQLLRVKVVNCNTDDSRLSRCLNTFDLVALGVGSTLGAGVYVLAGAVARENSGPAIVLSFLIAALASVLAGLCYAEFGARVPKTGSAYLYSYVTVGEIWAFITGWNLILSYIIGTSSVARAWSATFDELIGKQIEQFCRGHMAMNAPGVLAEYPDMFAVLIIIILTGLLAFGVKESAMVNKVFTCVNVLVLLFMVVSGLVKGTIKNWHLTEILPSKESLGVGGFMPFGFSGVLSGAATCFYAFVGFDCIATTGEEVKNPQRAIPIGIVSSLLICFVAYFGVSAALTLMMPYYLLDSNSPIPVAFKYVGWGGAKYAVAVGSLCALSTSLLGSMFPLPRIIFAMARDGLLFSFLSHVSERKSPITSTVAAGVMSAFMAFLFDLKDLVDLMSIGTLLAYTLVAACVLVLRYQPEQPSGAYQRANTQEEMELSDGISTPSMDILPGVEERFGLKTLLFPDNPEPSTQSGFIVNICASLMGTLILVFSILAVQGGIATSNVIALTVIFLVCLLLIFIIWRQPESKVKLSFKVPLLPFIPVFSMFVNVYLMMQLDRGTWIRFAIWMAIGLVIYFGYGICHSNEAAMARSSPETEMIGFKCDNDSETPEKEAFLHFAINAREEHDGDL</sequence>
<evidence type="ECO:0000256" key="2">
    <source>
        <dbReference type="ARBA" id="ARBA00008572"/>
    </source>
</evidence>
<accession>A0A3Q3VYC0</accession>
<evidence type="ECO:0000256" key="13">
    <source>
        <dbReference type="SAM" id="Phobius"/>
    </source>
</evidence>
<feature type="transmembrane region" description="Helical" evidence="13">
    <location>
        <begin position="537"/>
        <end position="556"/>
    </location>
</feature>
<feature type="transmembrane region" description="Helical" evidence="13">
    <location>
        <begin position="166"/>
        <end position="183"/>
    </location>
</feature>
<dbReference type="NCBIfam" id="TIGR00906">
    <property type="entry name" value="2A0303"/>
    <property type="match status" value="1"/>
</dbReference>
<reference evidence="15" key="2">
    <citation type="submission" date="2025-09" db="UniProtKB">
        <authorList>
            <consortium name="Ensembl"/>
        </authorList>
    </citation>
    <scope>IDENTIFICATION</scope>
</reference>
<evidence type="ECO:0000256" key="4">
    <source>
        <dbReference type="ARBA" id="ARBA00022475"/>
    </source>
</evidence>
<comment type="similarity">
    <text evidence="2">Belongs to the amino acid-polyamine-organocation (APC) superfamily. Cationic amino acid transporter (CAT) (TC 2.A.3.3) family.</text>
</comment>
<keyword evidence="4" id="KW-1003">Cell membrane</keyword>
<feature type="transmembrane region" description="Helical" evidence="13">
    <location>
        <begin position="397"/>
        <end position="416"/>
    </location>
</feature>
<comment type="catalytic activity">
    <reaction evidence="11">
        <text>L-arginine(in) = L-arginine(out)</text>
        <dbReference type="Rhea" id="RHEA:32143"/>
        <dbReference type="ChEBI" id="CHEBI:32682"/>
    </reaction>
</comment>
<dbReference type="Gene3D" id="1.20.1740.10">
    <property type="entry name" value="Amino acid/polyamine transporter I"/>
    <property type="match status" value="2"/>
</dbReference>
<keyword evidence="16" id="KW-1185">Reference proteome</keyword>
<feature type="transmembrane region" description="Helical" evidence="13">
    <location>
        <begin position="97"/>
        <end position="123"/>
    </location>
</feature>
<comment type="subcellular location">
    <subcellularLocation>
        <location evidence="1">Cell membrane</location>
        <topology evidence="1">Multi-pass membrane protein</topology>
    </subcellularLocation>
</comment>
<organism evidence="15 16">
    <name type="scientific">Mola mola</name>
    <name type="common">Ocean sunfish</name>
    <name type="synonym">Tetraodon mola</name>
    <dbReference type="NCBI Taxonomy" id="94237"/>
    <lineage>
        <taxon>Eukaryota</taxon>
        <taxon>Metazoa</taxon>
        <taxon>Chordata</taxon>
        <taxon>Craniata</taxon>
        <taxon>Vertebrata</taxon>
        <taxon>Euteleostomi</taxon>
        <taxon>Actinopterygii</taxon>
        <taxon>Neopterygii</taxon>
        <taxon>Teleostei</taxon>
        <taxon>Neoteleostei</taxon>
        <taxon>Acanthomorphata</taxon>
        <taxon>Eupercaria</taxon>
        <taxon>Tetraodontiformes</taxon>
        <taxon>Molidae</taxon>
        <taxon>Mola</taxon>
    </lineage>
</organism>
<comment type="catalytic activity">
    <reaction evidence="12">
        <text>L-ornithine(in) = L-ornithine(out)</text>
        <dbReference type="Rhea" id="RHEA:71199"/>
        <dbReference type="ChEBI" id="CHEBI:46911"/>
    </reaction>
</comment>
<feature type="transmembrane region" description="Helical" evidence="13">
    <location>
        <begin position="37"/>
        <end position="58"/>
    </location>
</feature>
<comment type="catalytic activity">
    <reaction evidence="10">
        <text>L-lysine(in) = L-lysine(out)</text>
        <dbReference type="Rhea" id="RHEA:70935"/>
        <dbReference type="ChEBI" id="CHEBI:32551"/>
    </reaction>
</comment>
<dbReference type="Proteomes" id="UP000261620">
    <property type="component" value="Unplaced"/>
</dbReference>
<dbReference type="FunFam" id="1.20.1740.10:FF:000009">
    <property type="entry name" value="Low affinity cationic amino acid transporter 2"/>
    <property type="match status" value="1"/>
</dbReference>
<evidence type="ECO:0000256" key="6">
    <source>
        <dbReference type="ARBA" id="ARBA00022970"/>
    </source>
</evidence>
<evidence type="ECO:0000256" key="8">
    <source>
        <dbReference type="ARBA" id="ARBA00023136"/>
    </source>
</evidence>
<proteinExistence type="inferred from homology"/>
<evidence type="ECO:0000313" key="16">
    <source>
        <dbReference type="Proteomes" id="UP000261620"/>
    </source>
</evidence>
<keyword evidence="3" id="KW-0813">Transport</keyword>
<evidence type="ECO:0000256" key="12">
    <source>
        <dbReference type="ARBA" id="ARBA00034450"/>
    </source>
</evidence>
<evidence type="ECO:0000256" key="11">
    <source>
        <dbReference type="ARBA" id="ARBA00034423"/>
    </source>
</evidence>
<dbReference type="InterPro" id="IPR004755">
    <property type="entry name" value="Cat_AA_permease"/>
</dbReference>
<name>A0A3Q3VYC0_MOLML</name>
<evidence type="ECO:0000313" key="15">
    <source>
        <dbReference type="Ensembl" id="ENSMMOP00000001159.1"/>
    </source>
</evidence>
<dbReference type="GO" id="GO:0061459">
    <property type="term" value="F:L-arginine transmembrane transporter activity"/>
    <property type="evidence" value="ECO:0007669"/>
    <property type="project" value="TreeGrafter"/>
</dbReference>
<feature type="transmembrane region" description="Helical" evidence="13">
    <location>
        <begin position="371"/>
        <end position="391"/>
    </location>
</feature>
<feature type="transmembrane region" description="Helical" evidence="13">
    <location>
        <begin position="562"/>
        <end position="583"/>
    </location>
</feature>
<keyword evidence="7 13" id="KW-1133">Transmembrane helix</keyword>
<dbReference type="Ensembl" id="ENSMMOT00000001186.1">
    <property type="protein sequence ID" value="ENSMMOP00000001159.1"/>
    <property type="gene ID" value="ENSMMOG00000000985.1"/>
</dbReference>
<feature type="transmembrane region" description="Helical" evidence="13">
    <location>
        <begin position="275"/>
        <end position="304"/>
    </location>
</feature>
<dbReference type="InterPro" id="IPR002293">
    <property type="entry name" value="AA/rel_permease1"/>
</dbReference>